<keyword evidence="3" id="KW-1185">Reference proteome</keyword>
<dbReference type="Proteomes" id="UP000007800">
    <property type="component" value="Unassembled WGS sequence"/>
</dbReference>
<dbReference type="InterPro" id="IPR013320">
    <property type="entry name" value="ConA-like_dom_sf"/>
</dbReference>
<protein>
    <recommendedName>
        <fullName evidence="1">F5/8 type C domain-containing protein</fullName>
    </recommendedName>
</protein>
<feature type="domain" description="F5/8 type C" evidence="1">
    <location>
        <begin position="1975"/>
        <end position="2084"/>
    </location>
</feature>
<dbReference type="Pfam" id="PF22633">
    <property type="entry name" value="F5_F8_type_C_2"/>
    <property type="match status" value="1"/>
</dbReference>
<dbReference type="InterPro" id="IPR008979">
    <property type="entry name" value="Galactose-bd-like_sf"/>
</dbReference>
<dbReference type="OrthoDB" id="417914at2759"/>
<reference evidence="2 3" key="1">
    <citation type="submission" date="2008-07" db="EMBL/GenBank/DDBJ databases">
        <authorList>
            <person name="El-Sayed N."/>
            <person name="Caler E."/>
            <person name="Inman J."/>
            <person name="Amedeo P."/>
            <person name="Hass B."/>
            <person name="Wortman J."/>
        </authorList>
    </citation>
    <scope>NUCLEOTIDE SEQUENCE [LARGE SCALE GENOMIC DNA]</scope>
    <source>
        <strain evidence="3">ATCC 50983 / TXsc</strain>
    </source>
</reference>
<dbReference type="InterPro" id="IPR051941">
    <property type="entry name" value="BG_Antigen-Binding_Lectin"/>
</dbReference>
<dbReference type="SUPFAM" id="SSF49785">
    <property type="entry name" value="Galactose-binding domain-like"/>
    <property type="match status" value="4"/>
</dbReference>
<dbReference type="RefSeq" id="XP_002766895.1">
    <property type="nucleotide sequence ID" value="XM_002766849.1"/>
</dbReference>
<gene>
    <name evidence="2" type="ORF">Pmar_PMAR010874</name>
</gene>
<dbReference type="PANTHER" id="PTHR45713:SF6">
    <property type="entry name" value="F5_8 TYPE C DOMAIN-CONTAINING PROTEIN"/>
    <property type="match status" value="1"/>
</dbReference>
<evidence type="ECO:0000313" key="2">
    <source>
        <dbReference type="EMBL" id="EEQ99612.1"/>
    </source>
</evidence>
<evidence type="ECO:0000313" key="3">
    <source>
        <dbReference type="Proteomes" id="UP000007800"/>
    </source>
</evidence>
<dbReference type="EMBL" id="GG685476">
    <property type="protein sequence ID" value="EEQ99612.1"/>
    <property type="molecule type" value="Genomic_DNA"/>
</dbReference>
<dbReference type="Gene3D" id="2.60.120.260">
    <property type="entry name" value="Galactose-binding domain-like"/>
    <property type="match status" value="5"/>
</dbReference>
<dbReference type="GeneID" id="9051376"/>
<dbReference type="InterPro" id="IPR000421">
    <property type="entry name" value="FA58C"/>
</dbReference>
<dbReference type="SUPFAM" id="SSF49899">
    <property type="entry name" value="Concanavalin A-like lectins/glucanases"/>
    <property type="match status" value="2"/>
</dbReference>
<proteinExistence type="predicted"/>
<feature type="domain" description="F5/8 type C" evidence="1">
    <location>
        <begin position="1074"/>
        <end position="1169"/>
    </location>
</feature>
<dbReference type="InParanoid" id="C5LU79"/>
<evidence type="ECO:0000259" key="1">
    <source>
        <dbReference type="Pfam" id="PF00754"/>
    </source>
</evidence>
<accession>C5LU79</accession>
<dbReference type="PANTHER" id="PTHR45713">
    <property type="entry name" value="FTP DOMAIN-CONTAINING PROTEIN"/>
    <property type="match status" value="1"/>
</dbReference>
<dbReference type="Pfam" id="PF00754">
    <property type="entry name" value="F5_F8_type_C"/>
    <property type="match status" value="2"/>
</dbReference>
<sequence length="2736" mass="299927">MSETAMMPGEQLEGLQQRFQLLGLMEEQAVSKGDLLPAYARLIGTLAAQIGFFSTEFPEEVCSSTVSAYAIEDSQTEPRSADYFRYQQLRTDPGQDPQQINLYQGPCPPSHPNALAYLDSSLAGRMVNKSYTYVCRTTDWVPDGGMEPLPHSRDQVGTRQTVRFGQCAVIIIALEIGLQICVYGARLVPPMPGRRGGIFSRQKQPVAYGFDTTFYFTVLHASQHCPVLAPTSGGRRWCMPQGGRGFAFLVQNEGSPPTLDEKISAMEAGQLGYSFARNLAVEFDFYRDTETADPSWNHIAVMVPWARQLSEGETLNSADHASNMLAEATGDRLPQLNNGTHEVRIRYDVQAGEPRWDRAFTGWSSDFIGGTQQLNTLENWASGRIGALSVEIDGQVVINTLVDLAKVVRVDDVSTYEYPNVTMGDGDPRPGHAWVGFVATTDLDHYAAPTILSWKLKTHDRCPGGDYARVVVGSASGEDRDGLVSAGVAVCDNEYRPADTRQTCTGTMGNTHCSIIIQNTGRTAVEVSAAYTDGLPMNFTNSPRVAVDATQTVSVKAFRSRPCSNGLLEWDQIHPYFLGCQKEFRYTNTLQALVITSQDGTRSVKVDDAHLLNVATGIGTVAFKKRSPFRYCVMEHRHNPYRLYFAQCDCDYCTRIFAIQDMYAVFHQASCGARYGFTCTCLEASQMTWTALESSYSVVADPWRLMPPVGGLSEGRPLLQYQRHSVCRGCKYDTHCGFVYKAGVCSTAYQVYRIGNPTTPLVTPQPRFLNWTRDNGEVNDGEIKGDSCDCLDMGDNANHFINLRGQMQSHDVFLLRTLQQSKEECFDCLALYDDDFCKYQCGPPTRAALLHWPAGQSCGTCMFAGPKMLELNYYYRNQLKECAYSAINAGSDPWIACQDLATTLPPLFENTTELFNGVATHFLTECPGRDFTEVGAVCAPNMLARDSMPSQVLSRLSAMNNTVWNDGLECINAMCELVSSSNCYSKLVRLVFNSTNGCYDSLGSGLGCYIMNGAPIVDDAMILDKTQKQWAYTDPLPASWGQLQDKTMEVWVTVGSSETVTNVGVKNGTTSITTSEWSEAYEPQMAVDGDMDTYWSSHVSDTSVFEAEWEVHFNGTIYAEATVIHWFYRALDFDIETSMDGGLTWSQVGVHENNDLNTTTSTVFFSANVLRIRMHRAALVRGPGPSAGLFVYSIREVEVKLDTNIARLKPVTAVNRWNYPALYAFDGDQRTWWSARPGQDSAWVQVDLGLVWSPVSLVKVRFRRGYVPAVMALSYSSDGLIWSALACSTSTCDTASPVETMDLPFDHVPGGLAFQYLKMDLSQGASYYSSSIIQVAEVEVYAWTTTNVLTTLVYPSDLICINQRTLASCGDPSLAVDDRTDAEFIMESSDAIVMDVTAITAGGVALGRFEVVFGAVHPARAFGWLVSTDNGLSFTEIYSESQNLLSSPDAFTYISDRPIHQVKFIMYEPHADAADAGVLEIRVYSLTSNLVLGLDPTSNYLAEGTWSASETADGDAVVRGDPMHAIDGNNDTDFRVPYGARQPSYLAATGVSATGAVSSITDFAFDIDLGATLTVDVVHLKFSYRSAAFRIQLRWSTTSSWSETCEWASALGDLGVTSTETLADYACFSGRIVKIDSFNYYYVIPITSFGTYHRRSLRVTLMRDSMMDQAGDDWIMGLSAVEVYSAFENIALKSTPLISQISTPSADPALAIDGHFDTYWYTTVSASSNPTYTLDLGSCVYISQVTLWFGAQAYTSTEFTIQGSPDCTDYSDPGQTYGPGNTNQAPTFPSAAGVYLSVSLGCIQCVRVTFQAGPPDGLVRIAELEVKLADAAFLASYDSSLIGAEYALDGVAATTATTLDADGVHYLQVTLGSLQTIWGVRAVFEPSSFPRGYTLGICSESVVTNCDWSSLTVYTTDVNRDNSLVISFEARPARHLMFSLRLPAELAADTFSKDYRLATFEVYQSSNIALTSLGATASANAYWNHSPSKALDGDDFTFWSSEVDANEAELVITLQDITTTTVLRPYFVSLVSIVFRDEPLDFDIYSSLDNSVWSLLNSYQDNTAKNIIVTDTFDANYLKIAMTRRAYDLATAGGFSQPKLYSIYTVDVTHSPQLQLGKTIWSDTQADAGDYGPEKALQGLNSTFWIPNPGSEGSPSATFEMAAAGSSVEVSGIIFTWLAVPRDYTIAYWDLTRAAWNWTVSSMFDHSGDQNSLHGCQESSSGLAINSTQQTTYLRRGFDSDKFRVTIDAANSYQGVPLTGSHVAPNWNSTTICKRFVVELEDLSGKYTQVMAYGDNTNAVNEVLFFRPARHIRVRMYENLDPQSTQYRITEIEVWKAEDSQQPLGASAGIDDLFTTDAANAISSNNSTMWMSVPGPPQEPGNVTLDLLAVYPVIMVQCLWGMQPATIDDRRFEISEDFIVWSGARDTIWHPDRYGDNTSLVQVIAIKEFTLLEHAGGGSVFGIEDCSGSNCGLRDASADRYDTITYGLREPREWFLASEADIRSQDVVGTKENTMQKVHIVAVFGGNTITLYRNGQQYGSSYNGSAISASAWDSNARLIMGIRSTAYVGLSTVSIFNGTLLEGLTGLHDDTHDNFFSGAIHSVTLIRGALSAEEVLGLYENNAGKPERACHCGHRVCPSGPSRFLPSVQVPCSGQGVCVRNVSADGLTQTGSCVCLPGYSDPCQVRTAQCIALKTEAAVKLMTIALMTVIVMNSPAAVSASIDDCLETSSCSVMQY</sequence>
<name>C5LU79_PERM5</name>
<dbReference type="Gene3D" id="2.60.120.200">
    <property type="match status" value="2"/>
</dbReference>
<organism evidence="3">
    <name type="scientific">Perkinsus marinus (strain ATCC 50983 / TXsc)</name>
    <dbReference type="NCBI Taxonomy" id="423536"/>
    <lineage>
        <taxon>Eukaryota</taxon>
        <taxon>Sar</taxon>
        <taxon>Alveolata</taxon>
        <taxon>Perkinsozoa</taxon>
        <taxon>Perkinsea</taxon>
        <taxon>Perkinsida</taxon>
        <taxon>Perkinsidae</taxon>
        <taxon>Perkinsus</taxon>
    </lineage>
</organism>